<evidence type="ECO:0000313" key="2">
    <source>
        <dbReference type="Proteomes" id="UP000199421"/>
    </source>
</evidence>
<sequence length="88" mass="10368">MRTPNESFDNGLLHQGQLLRITYNNIDHQFRIVKPSHIKVSTNEIEIQLDGFNKILQREGRNWVFEDPDADQDFANAIGRLICLRYRL</sequence>
<reference evidence="2" key="1">
    <citation type="submission" date="2016-10" db="EMBL/GenBank/DDBJ databases">
        <authorList>
            <person name="Varghese N."/>
            <person name="Submissions S."/>
        </authorList>
    </citation>
    <scope>NUCLEOTIDE SEQUENCE [LARGE SCALE GENOMIC DNA]</scope>
    <source>
        <strain evidence="2">DSM 18733</strain>
    </source>
</reference>
<evidence type="ECO:0000313" key="1">
    <source>
        <dbReference type="EMBL" id="SEL03213.1"/>
    </source>
</evidence>
<gene>
    <name evidence="1" type="ORF">SAMN05661044_01789</name>
</gene>
<dbReference type="AlphaFoldDB" id="A0A1H7LW75"/>
<organism evidence="1 2">
    <name type="scientific">Olivibacter domesticus</name>
    <name type="common">Pseudosphingobacterium domesticum</name>
    <dbReference type="NCBI Taxonomy" id="407022"/>
    <lineage>
        <taxon>Bacteria</taxon>
        <taxon>Pseudomonadati</taxon>
        <taxon>Bacteroidota</taxon>
        <taxon>Sphingobacteriia</taxon>
        <taxon>Sphingobacteriales</taxon>
        <taxon>Sphingobacteriaceae</taxon>
        <taxon>Olivibacter</taxon>
    </lineage>
</organism>
<dbReference type="OrthoDB" id="1263655at2"/>
<keyword evidence="2" id="KW-1185">Reference proteome</keyword>
<proteinExistence type="predicted"/>
<protein>
    <submittedName>
        <fullName evidence="1">Uncharacterized protein</fullName>
    </submittedName>
</protein>
<dbReference type="Proteomes" id="UP000199421">
    <property type="component" value="Unassembled WGS sequence"/>
</dbReference>
<dbReference type="RefSeq" id="WP_093322301.1">
    <property type="nucleotide sequence ID" value="NZ_FOAF01000001.1"/>
</dbReference>
<name>A0A1H7LW75_OLID1</name>
<accession>A0A1H7LW75</accession>
<dbReference type="STRING" id="407022.SAMN05661044_01789"/>
<dbReference type="EMBL" id="FOAF01000001">
    <property type="protein sequence ID" value="SEL03213.1"/>
    <property type="molecule type" value="Genomic_DNA"/>
</dbReference>